<gene>
    <name evidence="1" type="ORF">AGLY_013638</name>
</gene>
<dbReference type="EMBL" id="VYZN01000054">
    <property type="protein sequence ID" value="KAE9526990.1"/>
    <property type="molecule type" value="Genomic_DNA"/>
</dbReference>
<protein>
    <submittedName>
        <fullName evidence="1">Uncharacterized protein</fullName>
    </submittedName>
</protein>
<name>A0A6G0T783_APHGL</name>
<dbReference type="AlphaFoldDB" id="A0A6G0T783"/>
<organism evidence="1 2">
    <name type="scientific">Aphis glycines</name>
    <name type="common">Soybean aphid</name>
    <dbReference type="NCBI Taxonomy" id="307491"/>
    <lineage>
        <taxon>Eukaryota</taxon>
        <taxon>Metazoa</taxon>
        <taxon>Ecdysozoa</taxon>
        <taxon>Arthropoda</taxon>
        <taxon>Hexapoda</taxon>
        <taxon>Insecta</taxon>
        <taxon>Pterygota</taxon>
        <taxon>Neoptera</taxon>
        <taxon>Paraneoptera</taxon>
        <taxon>Hemiptera</taxon>
        <taxon>Sternorrhyncha</taxon>
        <taxon>Aphidomorpha</taxon>
        <taxon>Aphidoidea</taxon>
        <taxon>Aphididae</taxon>
        <taxon>Aphidini</taxon>
        <taxon>Aphis</taxon>
        <taxon>Aphis</taxon>
    </lineage>
</organism>
<accession>A0A6G0T783</accession>
<proteinExistence type="predicted"/>
<dbReference type="Proteomes" id="UP000475862">
    <property type="component" value="Unassembled WGS sequence"/>
</dbReference>
<evidence type="ECO:0000313" key="2">
    <source>
        <dbReference type="Proteomes" id="UP000475862"/>
    </source>
</evidence>
<sequence>MDVFNLNPTVLTYEKLCLKFSNVTVTYVLSMVRSALNVLTFERKLKLKNRENEKNVRRGTPYSRGSPHQFKYRALVKSICSINIINIKSVKTACQFLFPSIEDQMDSKGVVCIELTTILRFLNVYILVEGVTIWATRTSVVQDVQQFEREIIAFEIQFIFRGVSSLPESPYRYTLQQLNKGYTYNLVSTTMWLPSINFTKRQTPKYLSIK</sequence>
<keyword evidence="2" id="KW-1185">Reference proteome</keyword>
<comment type="caution">
    <text evidence="1">The sequence shown here is derived from an EMBL/GenBank/DDBJ whole genome shotgun (WGS) entry which is preliminary data.</text>
</comment>
<reference evidence="1 2" key="1">
    <citation type="submission" date="2019-08" db="EMBL/GenBank/DDBJ databases">
        <title>The genome of the soybean aphid Biotype 1, its phylome, world population structure and adaptation to the North American continent.</title>
        <authorList>
            <person name="Giordano R."/>
            <person name="Donthu R.K."/>
            <person name="Hernandez A.G."/>
            <person name="Wright C.L."/>
            <person name="Zimin A.V."/>
        </authorList>
    </citation>
    <scope>NUCLEOTIDE SEQUENCE [LARGE SCALE GENOMIC DNA]</scope>
    <source>
        <tissue evidence="1">Whole aphids</tissue>
    </source>
</reference>
<evidence type="ECO:0000313" key="1">
    <source>
        <dbReference type="EMBL" id="KAE9526990.1"/>
    </source>
</evidence>